<evidence type="ECO:0000256" key="5">
    <source>
        <dbReference type="NCBIfam" id="TIGR00112"/>
    </source>
</evidence>
<sequence>MTAVWPDTIWVIGCGNMGGSILQAWLDQGAPPEAVTVIDPAPSRLPKGLTARADMPAGDSPDLVLLSVKPHMLNDVASELNVRLGPDSTLVSILAGTELAMLHQALPQSGTIVRLMPNMAVTVGKSPMIMISQDDSADLRARMNALFDPLGPPEWLDNEDQMHVATALSGSGPAFLFRFIDALARGAEDLGMAPDQAARLALAMVEGAAELAAASSYDPGTLADQVASPYGVTRKGLDVMDADERVNILLHDVLKAAMERNIEMAEEARDAD</sequence>
<keyword evidence="4" id="KW-0963">Cytoplasm</keyword>
<organism evidence="9 10">
    <name type="scientific">Parasphingorhabdus marina DSM 22363</name>
    <dbReference type="NCBI Taxonomy" id="1123272"/>
    <lineage>
        <taxon>Bacteria</taxon>
        <taxon>Pseudomonadati</taxon>
        <taxon>Pseudomonadota</taxon>
        <taxon>Alphaproteobacteria</taxon>
        <taxon>Sphingomonadales</taxon>
        <taxon>Sphingomonadaceae</taxon>
        <taxon>Parasphingorhabdus</taxon>
    </lineage>
</organism>
<evidence type="ECO:0000313" key="10">
    <source>
        <dbReference type="Proteomes" id="UP000185192"/>
    </source>
</evidence>
<dbReference type="AlphaFoldDB" id="A0A1N6D5J9"/>
<feature type="domain" description="Pyrroline-5-carboxylate reductase dimerisation" evidence="8">
    <location>
        <begin position="159"/>
        <end position="264"/>
    </location>
</feature>
<evidence type="ECO:0000259" key="8">
    <source>
        <dbReference type="Pfam" id="PF14748"/>
    </source>
</evidence>
<keyword evidence="3 4" id="KW-0560">Oxidoreductase</keyword>
<dbReference type="HAMAP" id="MF_01925">
    <property type="entry name" value="P5C_reductase"/>
    <property type="match status" value="1"/>
</dbReference>
<evidence type="ECO:0000256" key="2">
    <source>
        <dbReference type="ARBA" id="ARBA00022857"/>
    </source>
</evidence>
<proteinExistence type="inferred from homology"/>
<dbReference type="InterPro" id="IPR036291">
    <property type="entry name" value="NAD(P)-bd_dom_sf"/>
</dbReference>
<dbReference type="Pfam" id="PF14748">
    <property type="entry name" value="P5CR_dimer"/>
    <property type="match status" value="1"/>
</dbReference>
<dbReference type="GO" id="GO:0004735">
    <property type="term" value="F:pyrroline-5-carboxylate reductase activity"/>
    <property type="evidence" value="ECO:0007669"/>
    <property type="project" value="UniProtKB-UniRule"/>
</dbReference>
<protein>
    <recommendedName>
        <fullName evidence="4 5">Pyrroline-5-carboxylate reductase</fullName>
        <shortName evidence="4">P5C reductase</shortName>
        <shortName evidence="4">P5CR</shortName>
        <ecNumber evidence="4 5">1.5.1.2</ecNumber>
    </recommendedName>
    <alternativeName>
        <fullName evidence="4">PCA reductase</fullName>
    </alternativeName>
</protein>
<dbReference type="InterPro" id="IPR028939">
    <property type="entry name" value="P5C_Rdtase_cat_N"/>
</dbReference>
<dbReference type="Proteomes" id="UP000185192">
    <property type="component" value="Unassembled WGS sequence"/>
</dbReference>
<reference evidence="10" key="1">
    <citation type="submission" date="2016-11" db="EMBL/GenBank/DDBJ databases">
        <authorList>
            <person name="Varghese N."/>
            <person name="Submissions S."/>
        </authorList>
    </citation>
    <scope>NUCLEOTIDE SEQUENCE [LARGE SCALE GENOMIC DNA]</scope>
    <source>
        <strain evidence="10">DSM 22363</strain>
    </source>
</reference>
<comment type="catalytic activity">
    <reaction evidence="4">
        <text>L-proline + NADP(+) = (S)-1-pyrroline-5-carboxylate + NADPH + 2 H(+)</text>
        <dbReference type="Rhea" id="RHEA:14109"/>
        <dbReference type="ChEBI" id="CHEBI:15378"/>
        <dbReference type="ChEBI" id="CHEBI:17388"/>
        <dbReference type="ChEBI" id="CHEBI:57783"/>
        <dbReference type="ChEBI" id="CHEBI:58349"/>
        <dbReference type="ChEBI" id="CHEBI:60039"/>
        <dbReference type="EC" id="1.5.1.2"/>
    </reaction>
</comment>
<evidence type="ECO:0000313" key="9">
    <source>
        <dbReference type="EMBL" id="SIN65924.1"/>
    </source>
</evidence>
<comment type="pathway">
    <text evidence="4">Amino-acid biosynthesis; L-proline biosynthesis; L-proline from L-glutamate 5-semialdehyde: step 1/1.</text>
</comment>
<keyword evidence="2 4" id="KW-0521">NADP</keyword>
<dbReference type="NCBIfam" id="TIGR00112">
    <property type="entry name" value="proC"/>
    <property type="match status" value="1"/>
</dbReference>
<keyword evidence="4" id="KW-0641">Proline biosynthesis</keyword>
<dbReference type="InterPro" id="IPR029036">
    <property type="entry name" value="P5CR_dimer"/>
</dbReference>
<accession>A0A1N6D5J9</accession>
<dbReference type="Gene3D" id="3.40.50.720">
    <property type="entry name" value="NAD(P)-binding Rossmann-like Domain"/>
    <property type="match status" value="1"/>
</dbReference>
<dbReference type="GO" id="GO:0055129">
    <property type="term" value="P:L-proline biosynthetic process"/>
    <property type="evidence" value="ECO:0007669"/>
    <property type="project" value="UniProtKB-UniRule"/>
</dbReference>
<comment type="catalytic activity">
    <reaction evidence="4">
        <text>L-proline + NAD(+) = (S)-1-pyrroline-5-carboxylate + NADH + 2 H(+)</text>
        <dbReference type="Rhea" id="RHEA:14105"/>
        <dbReference type="ChEBI" id="CHEBI:15378"/>
        <dbReference type="ChEBI" id="CHEBI:17388"/>
        <dbReference type="ChEBI" id="CHEBI:57540"/>
        <dbReference type="ChEBI" id="CHEBI:57945"/>
        <dbReference type="ChEBI" id="CHEBI:60039"/>
        <dbReference type="EC" id="1.5.1.2"/>
    </reaction>
</comment>
<dbReference type="STRING" id="1123272.SAMN02745824_1561"/>
<dbReference type="EMBL" id="FSQW01000001">
    <property type="protein sequence ID" value="SIN65924.1"/>
    <property type="molecule type" value="Genomic_DNA"/>
</dbReference>
<feature type="domain" description="Pyrroline-5-carboxylate reductase catalytic N-terminal" evidence="7">
    <location>
        <begin position="9"/>
        <end position="96"/>
    </location>
</feature>
<dbReference type="RefSeq" id="WP_074204470.1">
    <property type="nucleotide sequence ID" value="NZ_FSQW01000001.1"/>
</dbReference>
<name>A0A1N6D5J9_9SPHN</name>
<comment type="subcellular location">
    <subcellularLocation>
        <location evidence="4">Cytoplasm</location>
    </subcellularLocation>
</comment>
<dbReference type="Pfam" id="PF03807">
    <property type="entry name" value="F420_oxidored"/>
    <property type="match status" value="1"/>
</dbReference>
<feature type="binding site" evidence="6">
    <location>
        <begin position="12"/>
        <end position="17"/>
    </location>
    <ligand>
        <name>NADP(+)</name>
        <dbReference type="ChEBI" id="CHEBI:58349"/>
    </ligand>
</feature>
<evidence type="ECO:0000256" key="6">
    <source>
        <dbReference type="PIRSR" id="PIRSR000193-1"/>
    </source>
</evidence>
<dbReference type="Gene3D" id="1.10.3730.10">
    <property type="entry name" value="ProC C-terminal domain-like"/>
    <property type="match status" value="1"/>
</dbReference>
<evidence type="ECO:0000256" key="1">
    <source>
        <dbReference type="ARBA" id="ARBA00005525"/>
    </source>
</evidence>
<dbReference type="UniPathway" id="UPA00098">
    <property type="reaction ID" value="UER00361"/>
</dbReference>
<gene>
    <name evidence="4" type="primary">proC</name>
    <name evidence="9" type="ORF">SAMN02745824_1561</name>
</gene>
<keyword evidence="10" id="KW-1185">Reference proteome</keyword>
<evidence type="ECO:0000256" key="4">
    <source>
        <dbReference type="HAMAP-Rule" id="MF_01925"/>
    </source>
</evidence>
<keyword evidence="4" id="KW-0028">Amino-acid biosynthesis</keyword>
<dbReference type="InterPro" id="IPR008927">
    <property type="entry name" value="6-PGluconate_DH-like_C_sf"/>
</dbReference>
<dbReference type="PIRSF" id="PIRSF000193">
    <property type="entry name" value="Pyrrol-5-carb_rd"/>
    <property type="match status" value="1"/>
</dbReference>
<dbReference type="EC" id="1.5.1.2" evidence="4 5"/>
<dbReference type="SUPFAM" id="SSF51735">
    <property type="entry name" value="NAD(P)-binding Rossmann-fold domains"/>
    <property type="match status" value="1"/>
</dbReference>
<dbReference type="PANTHER" id="PTHR11645:SF0">
    <property type="entry name" value="PYRROLINE-5-CARBOXYLATE REDUCTASE 3"/>
    <property type="match status" value="1"/>
</dbReference>
<dbReference type="PANTHER" id="PTHR11645">
    <property type="entry name" value="PYRROLINE-5-CARBOXYLATE REDUCTASE"/>
    <property type="match status" value="1"/>
</dbReference>
<dbReference type="SUPFAM" id="SSF48179">
    <property type="entry name" value="6-phosphogluconate dehydrogenase C-terminal domain-like"/>
    <property type="match status" value="1"/>
</dbReference>
<evidence type="ECO:0000256" key="3">
    <source>
        <dbReference type="ARBA" id="ARBA00023002"/>
    </source>
</evidence>
<comment type="function">
    <text evidence="4">Catalyzes the reduction of 1-pyrroline-5-carboxylate (PCA) to L-proline.</text>
</comment>
<dbReference type="OrthoDB" id="9805754at2"/>
<dbReference type="GO" id="GO:0005737">
    <property type="term" value="C:cytoplasm"/>
    <property type="evidence" value="ECO:0007669"/>
    <property type="project" value="UniProtKB-SubCell"/>
</dbReference>
<comment type="similarity">
    <text evidence="1 4">Belongs to the pyrroline-5-carboxylate reductase family.</text>
</comment>
<evidence type="ECO:0000259" key="7">
    <source>
        <dbReference type="Pfam" id="PF03807"/>
    </source>
</evidence>
<dbReference type="InterPro" id="IPR000304">
    <property type="entry name" value="Pyrroline-COOH_reductase"/>
</dbReference>